<gene>
    <name evidence="1" type="ORF">VTL71DRAFT_2666</name>
</gene>
<sequence>MSIFAITELLEAILLQLPERNVLVFQRVCQQWQHTIVSSPALQNKLFLTPLPHLDDPVFNPLLKELFPFLLSSKQVPGYYSGNREWNNESEMLWMEWYKDEMRRAQVLREDASWRKMFPVQPPAMVEGVKKCGGCQCAGNEWINMSVKEEYWNQEKEGGLRMGGLWDLLVHILEGEPQRDREFFVEWMMFPVMVPMDDDDEAYIEPEWTDDEAGEREENEETLATITGLEWRSGEAVRKNWMIVPAKKNAIVFHNDHSRECYPSSPAPSIMKITAVNEDVLEIRI</sequence>
<dbReference type="SUPFAM" id="SSF81383">
    <property type="entry name" value="F-box domain"/>
    <property type="match status" value="1"/>
</dbReference>
<dbReference type="InterPro" id="IPR036047">
    <property type="entry name" value="F-box-like_dom_sf"/>
</dbReference>
<name>A0ABR4C9Y8_9HELO</name>
<comment type="caution">
    <text evidence="1">The sequence shown here is derived from an EMBL/GenBank/DDBJ whole genome shotgun (WGS) entry which is preliminary data.</text>
</comment>
<evidence type="ECO:0008006" key="3">
    <source>
        <dbReference type="Google" id="ProtNLM"/>
    </source>
</evidence>
<dbReference type="Proteomes" id="UP001595075">
    <property type="component" value="Unassembled WGS sequence"/>
</dbReference>
<protein>
    <recommendedName>
        <fullName evidence="3">F-box domain-containing protein</fullName>
    </recommendedName>
</protein>
<proteinExistence type="predicted"/>
<organism evidence="1 2">
    <name type="scientific">Oculimacula yallundae</name>
    <dbReference type="NCBI Taxonomy" id="86028"/>
    <lineage>
        <taxon>Eukaryota</taxon>
        <taxon>Fungi</taxon>
        <taxon>Dikarya</taxon>
        <taxon>Ascomycota</taxon>
        <taxon>Pezizomycotina</taxon>
        <taxon>Leotiomycetes</taxon>
        <taxon>Helotiales</taxon>
        <taxon>Ploettnerulaceae</taxon>
        <taxon>Oculimacula</taxon>
    </lineage>
</organism>
<reference evidence="1 2" key="1">
    <citation type="journal article" date="2024" name="Commun. Biol.">
        <title>Comparative genomic analysis of thermophilic fungi reveals convergent evolutionary adaptations and gene losses.</title>
        <authorList>
            <person name="Steindorff A.S."/>
            <person name="Aguilar-Pontes M.V."/>
            <person name="Robinson A.J."/>
            <person name="Andreopoulos B."/>
            <person name="LaButti K."/>
            <person name="Kuo A."/>
            <person name="Mondo S."/>
            <person name="Riley R."/>
            <person name="Otillar R."/>
            <person name="Haridas S."/>
            <person name="Lipzen A."/>
            <person name="Grimwood J."/>
            <person name="Schmutz J."/>
            <person name="Clum A."/>
            <person name="Reid I.D."/>
            <person name="Moisan M.C."/>
            <person name="Butler G."/>
            <person name="Nguyen T.T.M."/>
            <person name="Dewar K."/>
            <person name="Conant G."/>
            <person name="Drula E."/>
            <person name="Henrissat B."/>
            <person name="Hansel C."/>
            <person name="Singer S."/>
            <person name="Hutchinson M.I."/>
            <person name="de Vries R.P."/>
            <person name="Natvig D.O."/>
            <person name="Powell A.J."/>
            <person name="Tsang A."/>
            <person name="Grigoriev I.V."/>
        </authorList>
    </citation>
    <scope>NUCLEOTIDE SEQUENCE [LARGE SCALE GENOMIC DNA]</scope>
    <source>
        <strain evidence="1 2">CBS 494.80</strain>
    </source>
</reference>
<accession>A0ABR4C9Y8</accession>
<evidence type="ECO:0000313" key="1">
    <source>
        <dbReference type="EMBL" id="KAL2066595.1"/>
    </source>
</evidence>
<dbReference type="EMBL" id="JAZHXI010000011">
    <property type="protein sequence ID" value="KAL2066595.1"/>
    <property type="molecule type" value="Genomic_DNA"/>
</dbReference>
<keyword evidence="2" id="KW-1185">Reference proteome</keyword>
<evidence type="ECO:0000313" key="2">
    <source>
        <dbReference type="Proteomes" id="UP001595075"/>
    </source>
</evidence>